<accession>A0A1G2T4W4</accession>
<gene>
    <name evidence="1" type="ORF">A2665_01760</name>
</gene>
<evidence type="ECO:0000313" key="2">
    <source>
        <dbReference type="Proteomes" id="UP000177746"/>
    </source>
</evidence>
<evidence type="ECO:0000313" key="1">
    <source>
        <dbReference type="EMBL" id="OHA91849.1"/>
    </source>
</evidence>
<reference evidence="1 2" key="1">
    <citation type="journal article" date="2016" name="Nat. Commun.">
        <title>Thousands of microbial genomes shed light on interconnected biogeochemical processes in an aquifer system.</title>
        <authorList>
            <person name="Anantharaman K."/>
            <person name="Brown C.T."/>
            <person name="Hug L.A."/>
            <person name="Sharon I."/>
            <person name="Castelle C.J."/>
            <person name="Probst A.J."/>
            <person name="Thomas B.C."/>
            <person name="Singh A."/>
            <person name="Wilkins M.J."/>
            <person name="Karaoz U."/>
            <person name="Brodie E.L."/>
            <person name="Williams K.H."/>
            <person name="Hubbard S.S."/>
            <person name="Banfield J.F."/>
        </authorList>
    </citation>
    <scope>NUCLEOTIDE SEQUENCE [LARGE SCALE GENOMIC DNA]</scope>
</reference>
<protein>
    <submittedName>
        <fullName evidence="1">Uncharacterized protein</fullName>
    </submittedName>
</protein>
<dbReference type="AlphaFoldDB" id="A0A1G2T4W4"/>
<sequence length="182" mass="19924">MYFVRSLSNPLPLVEVSMSTGPVFFTLTRDGNGGANPRSVLVIEALQRRILAVEALQRRGCVAVVLDSPRLVVPATVVVALFDVNFGVNRWSPRPNHAAGTPSWALVLSNACVAVGARCVVCPTIVEGAAAQIATLFLRDFHDTAGKGEYPWGPAPARNRRSRRERDTLRYRAWVPHSHLSR</sequence>
<dbReference type="EMBL" id="MHVI01000009">
    <property type="protein sequence ID" value="OHA91849.1"/>
    <property type="molecule type" value="Genomic_DNA"/>
</dbReference>
<proteinExistence type="predicted"/>
<dbReference type="Proteomes" id="UP000177746">
    <property type="component" value="Unassembled WGS sequence"/>
</dbReference>
<name>A0A1G2T4W4_9BACT</name>
<organism evidence="1 2">
    <name type="scientific">Candidatus Zambryskibacteria bacterium RIFCSPHIGHO2_01_FULL_46_30</name>
    <dbReference type="NCBI Taxonomy" id="1802739"/>
    <lineage>
        <taxon>Bacteria</taxon>
        <taxon>Candidatus Zambryskiibacteriota</taxon>
    </lineage>
</organism>
<comment type="caution">
    <text evidence="1">The sequence shown here is derived from an EMBL/GenBank/DDBJ whole genome shotgun (WGS) entry which is preliminary data.</text>
</comment>